<dbReference type="Pfam" id="PF04545">
    <property type="entry name" value="Sigma70_r4"/>
    <property type="match status" value="1"/>
</dbReference>
<name>A0A428YZI1_KIBAR</name>
<keyword evidence="4" id="KW-0238">DNA-binding</keyword>
<sequence>MDPCAATKDDVGMGHVLYQEMGVSLMPYALRLTGYDRQWAEDVVQETLIRAWRNASRLDPRPNLLRAWMCTVARRVVIDDRRSRQARPYEVEEAHEDYVSVPDPADQTVSAMVVHRALDKLPEAQRQVIQETYLRGRTVNEVADMLGVPPGTVKSRMYHGVRALRRSLSDRTM</sequence>
<proteinExistence type="inferred from homology"/>
<dbReference type="GO" id="GO:0006352">
    <property type="term" value="P:DNA-templated transcription initiation"/>
    <property type="evidence" value="ECO:0007669"/>
    <property type="project" value="InterPro"/>
</dbReference>
<reference evidence="8 9" key="1">
    <citation type="submission" date="2018-05" db="EMBL/GenBank/DDBJ databases">
        <title>Evolution of GPA BGCs.</title>
        <authorList>
            <person name="Waglechner N."/>
            <person name="Wright G.D."/>
        </authorList>
    </citation>
    <scope>NUCLEOTIDE SEQUENCE [LARGE SCALE GENOMIC DNA]</scope>
    <source>
        <strain evidence="8 9">A82846</strain>
    </source>
</reference>
<dbReference type="InterPro" id="IPR007627">
    <property type="entry name" value="RNA_pol_sigma70_r2"/>
</dbReference>
<dbReference type="AlphaFoldDB" id="A0A428YZI1"/>
<feature type="domain" description="RNA polymerase sigma-70 region 4" evidence="7">
    <location>
        <begin position="117"/>
        <end position="165"/>
    </location>
</feature>
<keyword evidence="2" id="KW-0805">Transcription regulation</keyword>
<comment type="caution">
    <text evidence="8">The sequence shown here is derived from an EMBL/GenBank/DDBJ whole genome shotgun (WGS) entry which is preliminary data.</text>
</comment>
<evidence type="ECO:0000256" key="2">
    <source>
        <dbReference type="ARBA" id="ARBA00023015"/>
    </source>
</evidence>
<evidence type="ECO:0000256" key="5">
    <source>
        <dbReference type="ARBA" id="ARBA00023163"/>
    </source>
</evidence>
<dbReference type="NCBIfam" id="TIGR02937">
    <property type="entry name" value="sigma70-ECF"/>
    <property type="match status" value="1"/>
</dbReference>
<gene>
    <name evidence="8" type="ORF">DMH04_35975</name>
</gene>
<evidence type="ECO:0000259" key="7">
    <source>
        <dbReference type="Pfam" id="PF04545"/>
    </source>
</evidence>
<dbReference type="Gene3D" id="1.10.1740.10">
    <property type="match status" value="1"/>
</dbReference>
<dbReference type="Proteomes" id="UP000287547">
    <property type="component" value="Unassembled WGS sequence"/>
</dbReference>
<dbReference type="PANTHER" id="PTHR43133">
    <property type="entry name" value="RNA POLYMERASE ECF-TYPE SIGMA FACTO"/>
    <property type="match status" value="1"/>
</dbReference>
<dbReference type="EMBL" id="QHKI01000043">
    <property type="protein sequence ID" value="RSM76723.1"/>
    <property type="molecule type" value="Genomic_DNA"/>
</dbReference>
<dbReference type="Gene3D" id="1.10.10.10">
    <property type="entry name" value="Winged helix-like DNA-binding domain superfamily/Winged helix DNA-binding domain"/>
    <property type="match status" value="1"/>
</dbReference>
<protein>
    <submittedName>
        <fullName evidence="8">RNA polymerase subunit sigma</fullName>
    </submittedName>
</protein>
<dbReference type="GO" id="GO:0003677">
    <property type="term" value="F:DNA binding"/>
    <property type="evidence" value="ECO:0007669"/>
    <property type="project" value="UniProtKB-KW"/>
</dbReference>
<dbReference type="OrthoDB" id="3698333at2"/>
<evidence type="ECO:0000313" key="8">
    <source>
        <dbReference type="EMBL" id="RSM76723.1"/>
    </source>
</evidence>
<dbReference type="CDD" id="cd06171">
    <property type="entry name" value="Sigma70_r4"/>
    <property type="match status" value="1"/>
</dbReference>
<dbReference type="PANTHER" id="PTHR43133:SF52">
    <property type="entry name" value="ECF RNA POLYMERASE SIGMA FACTOR SIGL"/>
    <property type="match status" value="1"/>
</dbReference>
<keyword evidence="3" id="KW-0731">Sigma factor</keyword>
<dbReference type="InterPro" id="IPR007630">
    <property type="entry name" value="RNA_pol_sigma70_r4"/>
</dbReference>
<evidence type="ECO:0000256" key="4">
    <source>
        <dbReference type="ARBA" id="ARBA00023125"/>
    </source>
</evidence>
<dbReference type="Pfam" id="PF04542">
    <property type="entry name" value="Sigma70_r2"/>
    <property type="match status" value="1"/>
</dbReference>
<evidence type="ECO:0000313" key="9">
    <source>
        <dbReference type="Proteomes" id="UP000287547"/>
    </source>
</evidence>
<comment type="similarity">
    <text evidence="1">Belongs to the sigma-70 factor family. ECF subfamily.</text>
</comment>
<feature type="domain" description="RNA polymerase sigma-70 region 2" evidence="6">
    <location>
        <begin position="18"/>
        <end position="86"/>
    </location>
</feature>
<dbReference type="InterPro" id="IPR036388">
    <property type="entry name" value="WH-like_DNA-bd_sf"/>
</dbReference>
<dbReference type="InterPro" id="IPR014284">
    <property type="entry name" value="RNA_pol_sigma-70_dom"/>
</dbReference>
<accession>A0A428YZI1</accession>
<dbReference type="InterPro" id="IPR039425">
    <property type="entry name" value="RNA_pol_sigma-70-like"/>
</dbReference>
<dbReference type="SUPFAM" id="SSF88946">
    <property type="entry name" value="Sigma2 domain of RNA polymerase sigma factors"/>
    <property type="match status" value="1"/>
</dbReference>
<evidence type="ECO:0000256" key="1">
    <source>
        <dbReference type="ARBA" id="ARBA00010641"/>
    </source>
</evidence>
<keyword evidence="5" id="KW-0804">Transcription</keyword>
<dbReference type="GO" id="GO:0016987">
    <property type="term" value="F:sigma factor activity"/>
    <property type="evidence" value="ECO:0007669"/>
    <property type="project" value="UniProtKB-KW"/>
</dbReference>
<organism evidence="8 9">
    <name type="scientific">Kibdelosporangium aridum</name>
    <dbReference type="NCBI Taxonomy" id="2030"/>
    <lineage>
        <taxon>Bacteria</taxon>
        <taxon>Bacillati</taxon>
        <taxon>Actinomycetota</taxon>
        <taxon>Actinomycetes</taxon>
        <taxon>Pseudonocardiales</taxon>
        <taxon>Pseudonocardiaceae</taxon>
        <taxon>Kibdelosporangium</taxon>
    </lineage>
</organism>
<evidence type="ECO:0000256" key="3">
    <source>
        <dbReference type="ARBA" id="ARBA00023082"/>
    </source>
</evidence>
<evidence type="ECO:0000259" key="6">
    <source>
        <dbReference type="Pfam" id="PF04542"/>
    </source>
</evidence>
<dbReference type="InterPro" id="IPR013324">
    <property type="entry name" value="RNA_pol_sigma_r3/r4-like"/>
</dbReference>
<dbReference type="SUPFAM" id="SSF88659">
    <property type="entry name" value="Sigma3 and sigma4 domains of RNA polymerase sigma factors"/>
    <property type="match status" value="1"/>
</dbReference>
<dbReference type="InterPro" id="IPR013325">
    <property type="entry name" value="RNA_pol_sigma_r2"/>
</dbReference>